<feature type="region of interest" description="Disordered" evidence="1">
    <location>
        <begin position="87"/>
        <end position="124"/>
    </location>
</feature>
<sequence length="533" mass="60961">MDSSNSDVIIIVKEALQGVSEEKTQKICDIFTESLVDGKSLAVANFSLLVQTFAEVPRGLLLRIFNKFSEKREREKIERALHMDTSVDSDSDTVPLTDSDITEDSSLTLNTSDEFSNSSSDEVPSSSHHIFTPNLCKPVPKVFPIELCRFGFYAKEVLRTGKITECGTSEITTELITVMKRYKRYPTAEIRRKVIQEFVKIGKATVGLDEDAAKKFWLRKVSSKINSQMKQMRKLSSPPKCFSKRKYNNISGTADTTCVKRRKSSVGLLETESNEEQFKEDKEILQDEFKKPSVCRNKRTICEKMEATFLYRCNYILNTKPSPNELMEQWPALFTYDELIRDFKRLQPTLPSETEIRNVGDVLFTKVIKFASEKPYKSANLKRILQMLPDEMDKFNDLSFAVGILLVCCLLTGNTKREFSQDRYLLDICPINTSFEDTKNAFGDRQQPILVIYGDAADPQKILLFAENQVILQTTNVVEGLLSLFACYFVFNYEYCPHVVKALYFLQTYLLKIGNNSPYHSVKELKLSLETSQ</sequence>
<evidence type="ECO:0000313" key="2">
    <source>
        <dbReference type="EMBL" id="CAB3263174.1"/>
    </source>
</evidence>
<dbReference type="PANTHER" id="PTHR31025">
    <property type="entry name" value="SI:CH211-196P9.1-RELATED"/>
    <property type="match status" value="1"/>
</dbReference>
<dbReference type="PANTHER" id="PTHR31025:SF9">
    <property type="entry name" value="SI:DKEY-286J15.1"/>
    <property type="match status" value="1"/>
</dbReference>
<dbReference type="EMBL" id="LR787312">
    <property type="protein sequence ID" value="CAB3263174.1"/>
    <property type="molecule type" value="mRNA"/>
</dbReference>
<feature type="compositionally biased region" description="Polar residues" evidence="1">
    <location>
        <begin position="104"/>
        <end position="115"/>
    </location>
</feature>
<accession>A0A6F9DI78</accession>
<organism evidence="2">
    <name type="scientific">Phallusia mammillata</name>
    <dbReference type="NCBI Taxonomy" id="59560"/>
    <lineage>
        <taxon>Eukaryota</taxon>
        <taxon>Metazoa</taxon>
        <taxon>Chordata</taxon>
        <taxon>Tunicata</taxon>
        <taxon>Ascidiacea</taxon>
        <taxon>Phlebobranchia</taxon>
        <taxon>Ascidiidae</taxon>
        <taxon>Phallusia</taxon>
    </lineage>
</organism>
<protein>
    <submittedName>
        <fullName evidence="2">Uncharacterized protein LOC104265813</fullName>
    </submittedName>
</protein>
<reference evidence="2" key="1">
    <citation type="submission" date="2020-04" db="EMBL/GenBank/DDBJ databases">
        <authorList>
            <person name="Neveu A P."/>
        </authorList>
    </citation>
    <scope>NUCLEOTIDE SEQUENCE</scope>
    <source>
        <tissue evidence="2">Whole embryo</tissue>
    </source>
</reference>
<proteinExistence type="evidence at transcript level"/>
<dbReference type="AlphaFoldDB" id="A0A6F9DI78"/>
<evidence type="ECO:0000256" key="1">
    <source>
        <dbReference type="SAM" id="MobiDB-lite"/>
    </source>
</evidence>
<name>A0A6F9DI78_9ASCI</name>
<gene>
    <name evidence="2" type="primary">LOC104265813-003</name>
</gene>
<feature type="compositionally biased region" description="Low complexity" evidence="1">
    <location>
        <begin position="87"/>
        <end position="99"/>
    </location>
</feature>